<keyword evidence="1" id="KW-0051">Antiviral defense</keyword>
<dbReference type="InterPro" id="IPR052216">
    <property type="entry name" value="CRISPR_Csm3_endoribonuclease"/>
</dbReference>
<dbReference type="Pfam" id="PF03787">
    <property type="entry name" value="RAMPs"/>
    <property type="match status" value="1"/>
</dbReference>
<dbReference type="OrthoDB" id="44077at2157"/>
<evidence type="ECO:0000259" key="2">
    <source>
        <dbReference type="Pfam" id="PF03787"/>
    </source>
</evidence>
<dbReference type="PANTHER" id="PTHR35579:SF6">
    <property type="entry name" value="DUF324 DOMAIN-CONTAINING PROTEIN"/>
    <property type="match status" value="1"/>
</dbReference>
<evidence type="ECO:0000256" key="1">
    <source>
        <dbReference type="ARBA" id="ARBA00023118"/>
    </source>
</evidence>
<sequence length="284" mass="31273">MENLNLEKYALVAKNLNLRSVRITGEAITTSPIRIGSGRDTVDVTSLAKVGILKLGEDPVIPGSSWKGAFRSVGEIVASKVGLSVCTGLTKETCMDKIENSFDNMIRGKRYGEALELVWKNTCINCKVFGSPSIESAVTFLDSVGKNCKLGVRTIIAIDRKTGSVRSSGLATVEVVESGCRFPFTLIGRNLPNYVLGYIISIMREFQEGRSQIGGYKSRGYGFISFENLRVDISPIEIGDKVRFRGIGEGDVEVILTKEEWEKAHKGDFQVLSKFEEVFKKVKL</sequence>
<gene>
    <name evidence="3" type="ORF">CM19_04075</name>
</gene>
<protein>
    <submittedName>
        <fullName evidence="3">CRISPR-associated protein Csx7</fullName>
    </submittedName>
</protein>
<organism evidence="3 4">
    <name type="scientific">Candidatus Acidianus copahuensis</name>
    <dbReference type="NCBI Taxonomy" id="1160895"/>
    <lineage>
        <taxon>Archaea</taxon>
        <taxon>Thermoproteota</taxon>
        <taxon>Thermoprotei</taxon>
        <taxon>Sulfolobales</taxon>
        <taxon>Sulfolobaceae</taxon>
        <taxon>Acidianus</taxon>
    </lineage>
</organism>
<dbReference type="AlphaFoldDB" id="A0A031LQI0"/>
<accession>A0A031LQI0</accession>
<dbReference type="Proteomes" id="UP000024332">
    <property type="component" value="Unassembled WGS sequence"/>
</dbReference>
<feature type="domain" description="CRISPR type III-associated protein" evidence="2">
    <location>
        <begin position="29"/>
        <end position="224"/>
    </location>
</feature>
<keyword evidence="4" id="KW-1185">Reference proteome</keyword>
<dbReference type="NCBIfam" id="TIGR02581">
    <property type="entry name" value="cas_cyan_RAMP"/>
    <property type="match status" value="1"/>
</dbReference>
<dbReference type="InterPro" id="IPR013411">
    <property type="entry name" value="CRISPR-assoc_RAMP_Csx7"/>
</dbReference>
<dbReference type="EMBL" id="JFZT01000021">
    <property type="protein sequence ID" value="EZQ10607.1"/>
    <property type="molecule type" value="Genomic_DNA"/>
</dbReference>
<evidence type="ECO:0000313" key="4">
    <source>
        <dbReference type="Proteomes" id="UP000024332"/>
    </source>
</evidence>
<evidence type="ECO:0000313" key="3">
    <source>
        <dbReference type="EMBL" id="EZQ10607.1"/>
    </source>
</evidence>
<dbReference type="PANTHER" id="PTHR35579">
    <property type="entry name" value="CRISPR SYSTEM CMS ENDORIBONUCLEASE CSM3"/>
    <property type="match status" value="1"/>
</dbReference>
<proteinExistence type="predicted"/>
<name>A0A031LQI0_9CREN</name>
<dbReference type="STRING" id="1160895.CM19_04075"/>
<reference evidence="3 4" key="1">
    <citation type="submission" date="2014-03" db="EMBL/GenBank/DDBJ databases">
        <title>Draft genome sequence of the novel thermoacidophilic archaea Acidianus copahuensis ALE1 strain, isolated from Copahue volcanic area in Neuquen Argentina.</title>
        <authorList>
            <person name="Urbieta M.S."/>
            <person name="Rascovan N."/>
            <person name="Castro C."/>
            <person name="Revale S."/>
            <person name="Giaveno M.A."/>
            <person name="Vazquez M.P."/>
            <person name="Donati E.R."/>
        </authorList>
    </citation>
    <scope>NUCLEOTIDE SEQUENCE [LARGE SCALE GENOMIC DNA]</scope>
    <source>
        <strain evidence="3 4">ALE1</strain>
    </source>
</reference>
<dbReference type="InterPro" id="IPR005537">
    <property type="entry name" value="RAMP_III_fam"/>
</dbReference>
<comment type="caution">
    <text evidence="3">The sequence shown here is derived from an EMBL/GenBank/DDBJ whole genome shotgun (WGS) entry which is preliminary data.</text>
</comment>
<dbReference type="GO" id="GO:0051607">
    <property type="term" value="P:defense response to virus"/>
    <property type="evidence" value="ECO:0007669"/>
    <property type="project" value="UniProtKB-KW"/>
</dbReference>
<dbReference type="RefSeq" id="WP_048099114.1">
    <property type="nucleotide sequence ID" value="NZ_JFZT01000021.1"/>
</dbReference>